<dbReference type="AlphaFoldDB" id="A0A5B0RV39"/>
<organism evidence="2 3">
    <name type="scientific">Puccinia graminis f. sp. tritici</name>
    <dbReference type="NCBI Taxonomy" id="56615"/>
    <lineage>
        <taxon>Eukaryota</taxon>
        <taxon>Fungi</taxon>
        <taxon>Dikarya</taxon>
        <taxon>Basidiomycota</taxon>
        <taxon>Pucciniomycotina</taxon>
        <taxon>Pucciniomycetes</taxon>
        <taxon>Pucciniales</taxon>
        <taxon>Pucciniaceae</taxon>
        <taxon>Puccinia</taxon>
    </lineage>
</organism>
<sequence length="68" mass="7308">MEIFISDECSETSGPENPPYSFDSNTTCDSAPSDASTQHQNTASRDSNLTSLLTLQRNESKCNSGTTS</sequence>
<feature type="compositionally biased region" description="Polar residues" evidence="1">
    <location>
        <begin position="22"/>
        <end position="68"/>
    </location>
</feature>
<dbReference type="Proteomes" id="UP000325313">
    <property type="component" value="Unassembled WGS sequence"/>
</dbReference>
<proteinExistence type="predicted"/>
<evidence type="ECO:0000313" key="3">
    <source>
        <dbReference type="Proteomes" id="UP000325313"/>
    </source>
</evidence>
<evidence type="ECO:0000313" key="2">
    <source>
        <dbReference type="EMBL" id="KAA1129720.1"/>
    </source>
</evidence>
<protein>
    <submittedName>
        <fullName evidence="2">Uncharacterized protein</fullName>
    </submittedName>
</protein>
<comment type="caution">
    <text evidence="2">The sequence shown here is derived from an EMBL/GenBank/DDBJ whole genome shotgun (WGS) entry which is preliminary data.</text>
</comment>
<name>A0A5B0RV39_PUCGR</name>
<evidence type="ECO:0000256" key="1">
    <source>
        <dbReference type="SAM" id="MobiDB-lite"/>
    </source>
</evidence>
<gene>
    <name evidence="2" type="ORF">PGTUg99_035413</name>
</gene>
<reference evidence="2 3" key="1">
    <citation type="submission" date="2019-05" db="EMBL/GenBank/DDBJ databases">
        <title>Emergence of the Ug99 lineage of the wheat stem rust pathogen through somatic hybridization.</title>
        <authorList>
            <person name="Li F."/>
            <person name="Upadhyaya N.M."/>
            <person name="Sperschneider J."/>
            <person name="Matny O."/>
            <person name="Nguyen-Phuc H."/>
            <person name="Mago R."/>
            <person name="Raley C."/>
            <person name="Miller M.E."/>
            <person name="Silverstein K.A.T."/>
            <person name="Henningsen E."/>
            <person name="Hirsch C.D."/>
            <person name="Visser B."/>
            <person name="Pretorius Z.A."/>
            <person name="Steffenson B.J."/>
            <person name="Schwessinger B."/>
            <person name="Dodds P.N."/>
            <person name="Figueroa M."/>
        </authorList>
    </citation>
    <scope>NUCLEOTIDE SEQUENCE [LARGE SCALE GENOMIC DNA]</scope>
    <source>
        <strain evidence="2 3">Ug99</strain>
    </source>
</reference>
<accession>A0A5B0RV39</accession>
<feature type="region of interest" description="Disordered" evidence="1">
    <location>
        <begin position="1"/>
        <end position="68"/>
    </location>
</feature>
<dbReference type="EMBL" id="VDEP01000136">
    <property type="protein sequence ID" value="KAA1129720.1"/>
    <property type="molecule type" value="Genomic_DNA"/>
</dbReference>